<dbReference type="AlphaFoldDB" id="A0A5B7GU67"/>
<comment type="caution">
    <text evidence="1">The sequence shown here is derived from an EMBL/GenBank/DDBJ whole genome shotgun (WGS) entry which is preliminary data.</text>
</comment>
<protein>
    <submittedName>
        <fullName evidence="1">Uncharacterized protein</fullName>
    </submittedName>
</protein>
<evidence type="ECO:0000313" key="2">
    <source>
        <dbReference type="Proteomes" id="UP000324222"/>
    </source>
</evidence>
<gene>
    <name evidence="1" type="ORF">E2C01_057679</name>
</gene>
<dbReference type="EMBL" id="VSRR010021002">
    <property type="protein sequence ID" value="MPC63580.1"/>
    <property type="molecule type" value="Genomic_DNA"/>
</dbReference>
<proteinExistence type="predicted"/>
<keyword evidence="2" id="KW-1185">Reference proteome</keyword>
<dbReference type="Proteomes" id="UP000324222">
    <property type="component" value="Unassembled WGS sequence"/>
</dbReference>
<evidence type="ECO:0000313" key="1">
    <source>
        <dbReference type="EMBL" id="MPC63580.1"/>
    </source>
</evidence>
<name>A0A5B7GU67_PORTR</name>
<organism evidence="1 2">
    <name type="scientific">Portunus trituberculatus</name>
    <name type="common">Swimming crab</name>
    <name type="synonym">Neptunus trituberculatus</name>
    <dbReference type="NCBI Taxonomy" id="210409"/>
    <lineage>
        <taxon>Eukaryota</taxon>
        <taxon>Metazoa</taxon>
        <taxon>Ecdysozoa</taxon>
        <taxon>Arthropoda</taxon>
        <taxon>Crustacea</taxon>
        <taxon>Multicrustacea</taxon>
        <taxon>Malacostraca</taxon>
        <taxon>Eumalacostraca</taxon>
        <taxon>Eucarida</taxon>
        <taxon>Decapoda</taxon>
        <taxon>Pleocyemata</taxon>
        <taxon>Brachyura</taxon>
        <taxon>Eubrachyura</taxon>
        <taxon>Portunoidea</taxon>
        <taxon>Portunidae</taxon>
        <taxon>Portuninae</taxon>
        <taxon>Portunus</taxon>
    </lineage>
</organism>
<sequence>MLVEFSSKCVADALFKMGTDSCNTQNIVNSMKFSQPLSPSYFPGGAPCLTVLTSGNSTTSGLGTLTLITEDGSSHQQVFLSEFRVSLTMPRDDPDADDNDRRHQYSNLSFNIVPAEIRGAKGITSPSILKWFPAFMPLPRDTPNTEEGEEAEVEQQQQEWDAVPVYPVSFPKRWRACKIDDMFNVNSEKTWKNKLVRLHNFDWSFKLKNGGGGRGANRLPTTTSYAPRVFEKLSMMLDMVGYKKINDDMCFSTRTRRGVNGGDDRGTPHPGLINAAAALIDLYGFGDDRPIIQLQKKKNGFGKGDQEKYIISIVGNAPDGTSVRVLRIEKEKNFILPAELYEKERDDIMRDTASLPVCKWDNVPPSTLVCYDQTSTRNNNTAVTKRQRTATEDVTSITYTPRCIYHTEDSYVHIYSESEGPVEYVTYNKATKNLQISHERPLTEGEDTFSYIVRPLVVAAIASEEAIVVNGIVTATPLGKKSITNEKGKEGRKTQIDADAAAAEDTEFAADTVSNIKLAMHMVVDATVNPERALDKNLEQICGRPYPHYACPSEAIILQHGLYNNTSSKRMLRTSDGNEIHARKITGFLSLAL</sequence>
<accession>A0A5B7GU67</accession>
<reference evidence="1 2" key="1">
    <citation type="submission" date="2019-05" db="EMBL/GenBank/DDBJ databases">
        <title>Another draft genome of Portunus trituberculatus and its Hox gene families provides insights of decapod evolution.</title>
        <authorList>
            <person name="Jeong J.-H."/>
            <person name="Song I."/>
            <person name="Kim S."/>
            <person name="Choi T."/>
            <person name="Kim D."/>
            <person name="Ryu S."/>
            <person name="Kim W."/>
        </authorList>
    </citation>
    <scope>NUCLEOTIDE SEQUENCE [LARGE SCALE GENOMIC DNA]</scope>
    <source>
        <tissue evidence="1">Muscle</tissue>
    </source>
</reference>